<dbReference type="Proteomes" id="UP000054166">
    <property type="component" value="Unassembled WGS sequence"/>
</dbReference>
<keyword evidence="2" id="KW-0732">Signal</keyword>
<dbReference type="CDD" id="cd05471">
    <property type="entry name" value="pepsin_like"/>
    <property type="match status" value="1"/>
</dbReference>
<feature type="signal peptide" evidence="2">
    <location>
        <begin position="1"/>
        <end position="16"/>
    </location>
</feature>
<dbReference type="Gene3D" id="2.40.70.10">
    <property type="entry name" value="Acid Proteases"/>
    <property type="match status" value="1"/>
</dbReference>
<organism evidence="4 5">
    <name type="scientific">Piloderma croceum (strain F 1598)</name>
    <dbReference type="NCBI Taxonomy" id="765440"/>
    <lineage>
        <taxon>Eukaryota</taxon>
        <taxon>Fungi</taxon>
        <taxon>Dikarya</taxon>
        <taxon>Basidiomycota</taxon>
        <taxon>Agaricomycotina</taxon>
        <taxon>Agaricomycetes</taxon>
        <taxon>Agaricomycetidae</taxon>
        <taxon>Atheliales</taxon>
        <taxon>Atheliaceae</taxon>
        <taxon>Piloderma</taxon>
    </lineage>
</organism>
<dbReference type="GO" id="GO:0004190">
    <property type="term" value="F:aspartic-type endopeptidase activity"/>
    <property type="evidence" value="ECO:0007669"/>
    <property type="project" value="InterPro"/>
</dbReference>
<sequence>MLCLAVLAVIAPTAGASTPSWASFDMTVPKALTDLEQYFYAQVAVNFGIPPQTVPLTVDLSSDLLAVFSEDCDLCGGSTFFDQTESSTFQDPIQSWPNATAQFNGSYVHDVVGMGQLGGSTSQFVLIHNMSINYLPRLTNGNLGLYTNSSTPNGILTTLSQQSTLLNPVLGMRFDPVNPKLTLGALDPADYDGEINWLQMETPGPMWTYANAFKVDGVKGYNGSFLSLGSQLRAGIDSRASIPVSRCIIPATIFILRSK</sequence>
<evidence type="ECO:0000313" key="4">
    <source>
        <dbReference type="EMBL" id="KIM72861.1"/>
    </source>
</evidence>
<reference evidence="4 5" key="1">
    <citation type="submission" date="2014-04" db="EMBL/GenBank/DDBJ databases">
        <authorList>
            <consortium name="DOE Joint Genome Institute"/>
            <person name="Kuo A."/>
            <person name="Tarkka M."/>
            <person name="Buscot F."/>
            <person name="Kohler A."/>
            <person name="Nagy L.G."/>
            <person name="Floudas D."/>
            <person name="Copeland A."/>
            <person name="Barry K.W."/>
            <person name="Cichocki N."/>
            <person name="Veneault-Fourrey C."/>
            <person name="LaButti K."/>
            <person name="Lindquist E.A."/>
            <person name="Lipzen A."/>
            <person name="Lundell T."/>
            <person name="Morin E."/>
            <person name="Murat C."/>
            <person name="Sun H."/>
            <person name="Tunlid A."/>
            <person name="Henrissat B."/>
            <person name="Grigoriev I.V."/>
            <person name="Hibbett D.S."/>
            <person name="Martin F."/>
            <person name="Nordberg H.P."/>
            <person name="Cantor M.N."/>
            <person name="Hua S.X."/>
        </authorList>
    </citation>
    <scope>NUCLEOTIDE SEQUENCE [LARGE SCALE GENOMIC DNA]</scope>
    <source>
        <strain evidence="4 5">F 1598</strain>
    </source>
</reference>
<dbReference type="InParanoid" id="A0A0C3EYN8"/>
<dbReference type="AlphaFoldDB" id="A0A0C3EYN8"/>
<dbReference type="PANTHER" id="PTHR47966">
    <property type="entry name" value="BETA-SITE APP-CLEAVING ENZYME, ISOFORM A-RELATED"/>
    <property type="match status" value="1"/>
</dbReference>
<accession>A0A0C3EYN8</accession>
<proteinExistence type="inferred from homology"/>
<evidence type="ECO:0000259" key="3">
    <source>
        <dbReference type="PROSITE" id="PS51767"/>
    </source>
</evidence>
<dbReference type="PROSITE" id="PS51767">
    <property type="entry name" value="PEPTIDASE_A1"/>
    <property type="match status" value="1"/>
</dbReference>
<comment type="similarity">
    <text evidence="1">Belongs to the peptidase A1 family.</text>
</comment>
<evidence type="ECO:0000256" key="1">
    <source>
        <dbReference type="ARBA" id="ARBA00007447"/>
    </source>
</evidence>
<name>A0A0C3EYN8_PILCF</name>
<dbReference type="InterPro" id="IPR001461">
    <property type="entry name" value="Aspartic_peptidase_A1"/>
</dbReference>
<evidence type="ECO:0000256" key="2">
    <source>
        <dbReference type="SAM" id="SignalP"/>
    </source>
</evidence>
<evidence type="ECO:0000313" key="5">
    <source>
        <dbReference type="Proteomes" id="UP000054166"/>
    </source>
</evidence>
<dbReference type="EMBL" id="KN833104">
    <property type="protein sequence ID" value="KIM72861.1"/>
    <property type="molecule type" value="Genomic_DNA"/>
</dbReference>
<protein>
    <recommendedName>
        <fullName evidence="3">Peptidase A1 domain-containing protein</fullName>
    </recommendedName>
</protein>
<dbReference type="PANTHER" id="PTHR47966:SF51">
    <property type="entry name" value="BETA-SITE APP-CLEAVING ENZYME, ISOFORM A-RELATED"/>
    <property type="match status" value="1"/>
</dbReference>
<feature type="chain" id="PRO_5002164171" description="Peptidase A1 domain-containing protein" evidence="2">
    <location>
        <begin position="17"/>
        <end position="259"/>
    </location>
</feature>
<keyword evidence="5" id="KW-1185">Reference proteome</keyword>
<dbReference type="InterPro" id="IPR021109">
    <property type="entry name" value="Peptidase_aspartic_dom_sf"/>
</dbReference>
<feature type="domain" description="Peptidase A1" evidence="3">
    <location>
        <begin position="41"/>
        <end position="259"/>
    </location>
</feature>
<dbReference type="Pfam" id="PF00026">
    <property type="entry name" value="Asp"/>
    <property type="match status" value="1"/>
</dbReference>
<dbReference type="InterPro" id="IPR034164">
    <property type="entry name" value="Pepsin-like_dom"/>
</dbReference>
<dbReference type="SUPFAM" id="SSF50630">
    <property type="entry name" value="Acid proteases"/>
    <property type="match status" value="1"/>
</dbReference>
<reference evidence="5" key="2">
    <citation type="submission" date="2015-01" db="EMBL/GenBank/DDBJ databases">
        <title>Evolutionary Origins and Diversification of the Mycorrhizal Mutualists.</title>
        <authorList>
            <consortium name="DOE Joint Genome Institute"/>
            <consortium name="Mycorrhizal Genomics Consortium"/>
            <person name="Kohler A."/>
            <person name="Kuo A."/>
            <person name="Nagy L.G."/>
            <person name="Floudas D."/>
            <person name="Copeland A."/>
            <person name="Barry K.W."/>
            <person name="Cichocki N."/>
            <person name="Veneault-Fourrey C."/>
            <person name="LaButti K."/>
            <person name="Lindquist E.A."/>
            <person name="Lipzen A."/>
            <person name="Lundell T."/>
            <person name="Morin E."/>
            <person name="Murat C."/>
            <person name="Riley R."/>
            <person name="Ohm R."/>
            <person name="Sun H."/>
            <person name="Tunlid A."/>
            <person name="Henrissat B."/>
            <person name="Grigoriev I.V."/>
            <person name="Hibbett D.S."/>
            <person name="Martin F."/>
        </authorList>
    </citation>
    <scope>NUCLEOTIDE SEQUENCE [LARGE SCALE GENOMIC DNA]</scope>
    <source>
        <strain evidence="5">F 1598</strain>
    </source>
</reference>
<gene>
    <name evidence="4" type="ORF">PILCRDRAFT_736436</name>
</gene>
<dbReference type="HOGENOM" id="CLU_1074066_0_0_1"/>
<dbReference type="InterPro" id="IPR033121">
    <property type="entry name" value="PEPTIDASE_A1"/>
</dbReference>
<dbReference type="GO" id="GO:0006508">
    <property type="term" value="P:proteolysis"/>
    <property type="evidence" value="ECO:0007669"/>
    <property type="project" value="InterPro"/>
</dbReference>
<dbReference type="OrthoDB" id="3197655at2759"/>